<evidence type="ECO:0000313" key="3">
    <source>
        <dbReference type="Proteomes" id="UP000095192"/>
    </source>
</evidence>
<accession>A0A1D3D7J6</accession>
<dbReference type="InParanoid" id="A0A1D3D7J6"/>
<gene>
    <name evidence="2" type="ORF">cyc_03259</name>
</gene>
<name>A0A1D3D7J6_9EIME</name>
<evidence type="ECO:0000313" key="2">
    <source>
        <dbReference type="EMBL" id="OEH79414.1"/>
    </source>
</evidence>
<sequence>MTSASARSTRSPSPWAEETVSRATTSPLSSDVERAEAATTRQTDIHYPHALDDNHALDLALAAVDAVTQAASIGISIHKLVPVAPNRVASTPPTLTGAASTCTIASAAPPPTLQHQRRFSGLEASIVLGKSGFEVAVYSPRSVGSCAGIDDIVGIDAAACCGSLIQEDQQEDCFAEISTAAPRISAARSSKHNGLLAVQQDVQQQQRLQEHYRQLRLQQPHQQVTLHCNCWPFACVEACGYEEASRWRDMEPPGETRHAFFAQEGALRAADVCTC</sequence>
<proteinExistence type="predicted"/>
<feature type="compositionally biased region" description="Low complexity" evidence="1">
    <location>
        <begin position="1"/>
        <end position="14"/>
    </location>
</feature>
<organism evidence="2 3">
    <name type="scientific">Cyclospora cayetanensis</name>
    <dbReference type="NCBI Taxonomy" id="88456"/>
    <lineage>
        <taxon>Eukaryota</taxon>
        <taxon>Sar</taxon>
        <taxon>Alveolata</taxon>
        <taxon>Apicomplexa</taxon>
        <taxon>Conoidasida</taxon>
        <taxon>Coccidia</taxon>
        <taxon>Eucoccidiorida</taxon>
        <taxon>Eimeriorina</taxon>
        <taxon>Eimeriidae</taxon>
        <taxon>Cyclospora</taxon>
    </lineage>
</organism>
<dbReference type="AlphaFoldDB" id="A0A1D3D7J6"/>
<reference evidence="2 3" key="1">
    <citation type="journal article" date="2016" name="BMC Genomics">
        <title>Comparative genomics reveals Cyclospora cayetanensis possesses coccidia-like metabolism and invasion components but unique surface antigens.</title>
        <authorList>
            <person name="Liu S."/>
            <person name="Wang L."/>
            <person name="Zheng H."/>
            <person name="Xu Z."/>
            <person name="Roellig D.M."/>
            <person name="Li N."/>
            <person name="Frace M.A."/>
            <person name="Tang K."/>
            <person name="Arrowood M.J."/>
            <person name="Moss D.M."/>
            <person name="Zhang L."/>
            <person name="Feng Y."/>
            <person name="Xiao L."/>
        </authorList>
    </citation>
    <scope>NUCLEOTIDE SEQUENCE [LARGE SCALE GENOMIC DNA]</scope>
    <source>
        <strain evidence="2 3">CHN_HEN01</strain>
    </source>
</reference>
<dbReference type="EMBL" id="JROU02000393">
    <property type="protein sequence ID" value="OEH79414.1"/>
    <property type="molecule type" value="Genomic_DNA"/>
</dbReference>
<protein>
    <submittedName>
        <fullName evidence="2">Uncharacterized protein</fullName>
    </submittedName>
</protein>
<keyword evidence="3" id="KW-1185">Reference proteome</keyword>
<dbReference type="VEuPathDB" id="ToxoDB:cyc_03259"/>
<comment type="caution">
    <text evidence="2">The sequence shown here is derived from an EMBL/GenBank/DDBJ whole genome shotgun (WGS) entry which is preliminary data.</text>
</comment>
<feature type="region of interest" description="Disordered" evidence="1">
    <location>
        <begin position="1"/>
        <end position="46"/>
    </location>
</feature>
<dbReference type="Proteomes" id="UP000095192">
    <property type="component" value="Unassembled WGS sequence"/>
</dbReference>
<evidence type="ECO:0000256" key="1">
    <source>
        <dbReference type="SAM" id="MobiDB-lite"/>
    </source>
</evidence>